<dbReference type="EMBL" id="ABJB010531205">
    <property type="status" value="NOT_ANNOTATED_CDS"/>
    <property type="molecule type" value="Genomic_DNA"/>
</dbReference>
<dbReference type="EMBL" id="DS698527">
    <property type="protein sequence ID" value="EEC05150.1"/>
    <property type="molecule type" value="Genomic_DNA"/>
</dbReference>
<feature type="non-terminal residue" evidence="1">
    <location>
        <position position="1"/>
    </location>
</feature>
<evidence type="ECO:0000313" key="2">
    <source>
        <dbReference type="EnsemblMetazoa" id="ISCW018033-PA"/>
    </source>
</evidence>
<reference evidence="1 3" key="1">
    <citation type="submission" date="2008-03" db="EMBL/GenBank/DDBJ databases">
        <title>Annotation of Ixodes scapularis.</title>
        <authorList>
            <consortium name="Ixodes scapularis Genome Project Consortium"/>
            <person name="Caler E."/>
            <person name="Hannick L.I."/>
            <person name="Bidwell S."/>
            <person name="Joardar V."/>
            <person name="Thiagarajan M."/>
            <person name="Amedeo P."/>
            <person name="Galinsky K.J."/>
            <person name="Schobel S."/>
            <person name="Inman J."/>
            <person name="Hostetler J."/>
            <person name="Miller J."/>
            <person name="Hammond M."/>
            <person name="Megy K."/>
            <person name="Lawson D."/>
            <person name="Kodira C."/>
            <person name="Sutton G."/>
            <person name="Meyer J."/>
            <person name="Hill C.A."/>
            <person name="Birren B."/>
            <person name="Nene V."/>
            <person name="Collins F."/>
            <person name="Alarcon-Chaidez F."/>
            <person name="Wikel S."/>
            <person name="Strausberg R."/>
        </authorList>
    </citation>
    <scope>NUCLEOTIDE SEQUENCE [LARGE SCALE GENOMIC DNA]</scope>
    <source>
        <strain evidence="3">Wikel</strain>
        <strain evidence="1">Wikel colony</strain>
    </source>
</reference>
<keyword evidence="3" id="KW-1185">Reference proteome</keyword>
<proteinExistence type="predicted"/>
<protein>
    <submittedName>
        <fullName evidence="1 2">Uncharacterized protein</fullName>
    </submittedName>
</protein>
<dbReference type="Proteomes" id="UP000001555">
    <property type="component" value="Unassembled WGS sequence"/>
</dbReference>
<dbReference type="HOGENOM" id="CLU_2177324_0_0_1"/>
<sequence>SRGCLYYLPELVSLTARIATSNRTTRRLQRLNVLVTLGPLLIHGRTHNGNPSFSTSAMCMLVKVALAGPQWHVLAPLSRSMEATRCPACKCAQDTKYTSWRHVPGTIASL</sequence>
<accession>B7PEX8</accession>
<dbReference type="PaxDb" id="6945-B7PEX8"/>
<dbReference type="InParanoid" id="B7PEX8"/>
<dbReference type="VEuPathDB" id="VectorBase:ISCI018033"/>
<organism>
    <name type="scientific">Ixodes scapularis</name>
    <name type="common">Black-legged tick</name>
    <name type="synonym">Deer tick</name>
    <dbReference type="NCBI Taxonomy" id="6945"/>
    <lineage>
        <taxon>Eukaryota</taxon>
        <taxon>Metazoa</taxon>
        <taxon>Ecdysozoa</taxon>
        <taxon>Arthropoda</taxon>
        <taxon>Chelicerata</taxon>
        <taxon>Arachnida</taxon>
        <taxon>Acari</taxon>
        <taxon>Parasitiformes</taxon>
        <taxon>Ixodida</taxon>
        <taxon>Ixodoidea</taxon>
        <taxon>Ixodidae</taxon>
        <taxon>Ixodinae</taxon>
        <taxon>Ixodes</taxon>
    </lineage>
</organism>
<dbReference type="EnsemblMetazoa" id="ISCW018033-RA">
    <property type="protein sequence ID" value="ISCW018033-PA"/>
    <property type="gene ID" value="ISCW018033"/>
</dbReference>
<evidence type="ECO:0000313" key="1">
    <source>
        <dbReference type="EMBL" id="EEC05150.1"/>
    </source>
</evidence>
<dbReference type="AlphaFoldDB" id="B7PEX8"/>
<gene>
    <name evidence="1" type="ORF">IscW_ISCW018033</name>
</gene>
<reference evidence="2" key="2">
    <citation type="submission" date="2020-05" db="UniProtKB">
        <authorList>
            <consortium name="EnsemblMetazoa"/>
        </authorList>
    </citation>
    <scope>IDENTIFICATION</scope>
    <source>
        <strain evidence="2">wikel</strain>
    </source>
</reference>
<name>B7PEX8_IXOSC</name>
<dbReference type="VEuPathDB" id="VectorBase:ISCW018033"/>
<evidence type="ECO:0000313" key="3">
    <source>
        <dbReference type="Proteomes" id="UP000001555"/>
    </source>
</evidence>